<keyword evidence="2" id="KW-0808">Transferase</keyword>
<accession>A0A6G8Q683</accession>
<keyword evidence="3" id="KW-1185">Reference proteome</keyword>
<dbReference type="PROSITE" id="PS51186">
    <property type="entry name" value="GNAT"/>
    <property type="match status" value="1"/>
</dbReference>
<dbReference type="InterPro" id="IPR016181">
    <property type="entry name" value="Acyl_CoA_acyltransferase"/>
</dbReference>
<dbReference type="Gene3D" id="3.40.630.30">
    <property type="match status" value="1"/>
</dbReference>
<feature type="domain" description="N-acetyltransferase" evidence="1">
    <location>
        <begin position="24"/>
        <end position="182"/>
    </location>
</feature>
<dbReference type="KEGG" id="rub:GBA63_04530"/>
<dbReference type="RefSeq" id="WP_166173879.1">
    <property type="nucleotide sequence ID" value="NZ_CP045119.1"/>
</dbReference>
<gene>
    <name evidence="2" type="ORF">GBA63_04530</name>
</gene>
<proteinExistence type="predicted"/>
<dbReference type="SUPFAM" id="SSF55729">
    <property type="entry name" value="Acyl-CoA N-acyltransferases (Nat)"/>
    <property type="match status" value="1"/>
</dbReference>
<dbReference type="Proteomes" id="UP000501452">
    <property type="component" value="Chromosome"/>
</dbReference>
<reference evidence="2 3" key="1">
    <citation type="submission" date="2019-10" db="EMBL/GenBank/DDBJ databases">
        <title>Rubrobacter sp nov SCSIO 52090 isolated from a deep-sea sediment in the South China Sea.</title>
        <authorList>
            <person name="Chen R.W."/>
        </authorList>
    </citation>
    <scope>NUCLEOTIDE SEQUENCE [LARGE SCALE GENOMIC DNA]</scope>
    <source>
        <strain evidence="2 3">SCSIO 52909</strain>
    </source>
</reference>
<dbReference type="Pfam" id="PF00583">
    <property type="entry name" value="Acetyltransf_1"/>
    <property type="match status" value="1"/>
</dbReference>
<protein>
    <submittedName>
        <fullName evidence="2">GNAT family N-acetyltransferase</fullName>
    </submittedName>
</protein>
<name>A0A6G8Q683_9ACTN</name>
<dbReference type="InterPro" id="IPR000182">
    <property type="entry name" value="GNAT_dom"/>
</dbReference>
<dbReference type="CDD" id="cd04301">
    <property type="entry name" value="NAT_SF"/>
    <property type="match status" value="1"/>
</dbReference>
<dbReference type="EMBL" id="CP045119">
    <property type="protein sequence ID" value="QIN81991.1"/>
    <property type="molecule type" value="Genomic_DNA"/>
</dbReference>
<evidence type="ECO:0000313" key="2">
    <source>
        <dbReference type="EMBL" id="QIN81991.1"/>
    </source>
</evidence>
<dbReference type="GO" id="GO:0016747">
    <property type="term" value="F:acyltransferase activity, transferring groups other than amino-acyl groups"/>
    <property type="evidence" value="ECO:0007669"/>
    <property type="project" value="InterPro"/>
</dbReference>
<sequence>MALYGGVDMMDDTRVLALRDGVCVPVREIRAGDAAALQRLVARSSDRSVELRFFGPLKRLSDKQARRFAEVDGRDRFALVALDPEDPGEVVGVVRYEREPGTDAAEYAALVEDRFQDRGLGIGLTRHLIEAARANGLERLYALVMRENAGMLHLLRSLDLPERKRWEDGAEHVEIDLRPSTAA</sequence>
<dbReference type="AlphaFoldDB" id="A0A6G8Q683"/>
<organism evidence="2 3">
    <name type="scientific">Rubrobacter tropicus</name>
    <dbReference type="NCBI Taxonomy" id="2653851"/>
    <lineage>
        <taxon>Bacteria</taxon>
        <taxon>Bacillati</taxon>
        <taxon>Actinomycetota</taxon>
        <taxon>Rubrobacteria</taxon>
        <taxon>Rubrobacterales</taxon>
        <taxon>Rubrobacteraceae</taxon>
        <taxon>Rubrobacter</taxon>
    </lineage>
</organism>
<evidence type="ECO:0000259" key="1">
    <source>
        <dbReference type="PROSITE" id="PS51186"/>
    </source>
</evidence>
<evidence type="ECO:0000313" key="3">
    <source>
        <dbReference type="Proteomes" id="UP000501452"/>
    </source>
</evidence>